<evidence type="ECO:0000313" key="8">
    <source>
        <dbReference type="Proteomes" id="UP000235786"/>
    </source>
</evidence>
<dbReference type="Gene3D" id="3.90.1200.10">
    <property type="match status" value="1"/>
</dbReference>
<keyword evidence="3" id="KW-0539">Nucleus</keyword>
<dbReference type="PANTHER" id="PTHR47424:SF2">
    <property type="entry name" value="TRANSCRIPTION FACTOR DOMAIN-CONTAINING PROTEIN-RELATED"/>
    <property type="match status" value="1"/>
</dbReference>
<evidence type="ECO:0000259" key="6">
    <source>
        <dbReference type="SMART" id="SM00906"/>
    </source>
</evidence>
<feature type="region of interest" description="Disordered" evidence="4">
    <location>
        <begin position="527"/>
        <end position="574"/>
    </location>
</feature>
<dbReference type="GO" id="GO:0000435">
    <property type="term" value="P:positive regulation of transcription from RNA polymerase II promoter by galactose"/>
    <property type="evidence" value="ECO:0007669"/>
    <property type="project" value="TreeGrafter"/>
</dbReference>
<organism evidence="7 8">
    <name type="scientific">Hyaloscypha variabilis (strain UAMH 11265 / GT02V1 / F)</name>
    <name type="common">Meliniomyces variabilis</name>
    <dbReference type="NCBI Taxonomy" id="1149755"/>
    <lineage>
        <taxon>Eukaryota</taxon>
        <taxon>Fungi</taxon>
        <taxon>Dikarya</taxon>
        <taxon>Ascomycota</taxon>
        <taxon>Pezizomycotina</taxon>
        <taxon>Leotiomycetes</taxon>
        <taxon>Helotiales</taxon>
        <taxon>Hyaloscyphaceae</taxon>
        <taxon>Hyaloscypha</taxon>
        <taxon>Hyaloscypha variabilis</taxon>
    </lineage>
</organism>
<dbReference type="AlphaFoldDB" id="A0A2J6RYE1"/>
<dbReference type="Pfam" id="PF04082">
    <property type="entry name" value="Fungal_trans"/>
    <property type="match status" value="1"/>
</dbReference>
<proteinExistence type="predicted"/>
<dbReference type="GO" id="GO:0006351">
    <property type="term" value="P:DNA-templated transcription"/>
    <property type="evidence" value="ECO:0007669"/>
    <property type="project" value="InterPro"/>
</dbReference>
<dbReference type="CDD" id="cd12148">
    <property type="entry name" value="fungal_TF_MHR"/>
    <property type="match status" value="1"/>
</dbReference>
<dbReference type="Pfam" id="PF02958">
    <property type="entry name" value="EcKL"/>
    <property type="match status" value="1"/>
</dbReference>
<dbReference type="SMART" id="SM00587">
    <property type="entry name" value="CHK"/>
    <property type="match status" value="1"/>
</dbReference>
<dbReference type="OrthoDB" id="2283488at2759"/>
<dbReference type="EMBL" id="KZ613942">
    <property type="protein sequence ID" value="PMD43528.1"/>
    <property type="molecule type" value="Genomic_DNA"/>
</dbReference>
<evidence type="ECO:0000256" key="2">
    <source>
        <dbReference type="ARBA" id="ARBA00023163"/>
    </source>
</evidence>
<dbReference type="SMART" id="SM00906">
    <property type="entry name" value="Fungal_trans"/>
    <property type="match status" value="1"/>
</dbReference>
<sequence>MSANDRQSLKAEKSTTQKPLTTVEDATSQWLSSVLSTSITSVTSSKIGTGQMSNTYRLFPTYSSPEVTLSSSFILKLAPLSAASRKAALRYGLSEREVRFYSDLRPKLPALDSISKCYYSAFSPVDGTFTLLISDAGVDAKAGDDLIGATKEQAKNAVSEIARFHGEILRKKKEFKIEEQAWLKQISLPGAVLGLMFGGFYQRFHGKDSNKLTEEDWDLAGRFVYAYEDWQKVQEKSELENDRLMGLNHCDFRMDNIIFGEKEEVTLVDWQTLNRGPVVSDLAYFLGGSLKTEDRRAWTDELVEVYVEGVNEGEGEGTEAVLISKEDVMKGLRIRAWVGVIGSTVGAMIGERTKRGDVMLAEMMRRCCIMARDLEAMSDLPKASGGWRVWLVSLMAPEGGLRPRPTSRSKPINSRGNQDRLKIQMASTLLSENVSLGHYDYQDQDVAVKMPGSGEAIAHACNECRRRKARCVQNRRHCLYERHIRSPLTRKHLTEVEESLRIATQIIHDRLPDVDLLLELRRARNGEPKDNLFTGQASWEDISTRPPRTKRPRSGSQAGDTPARHPNASDARHANDAESDLLVSCLENLVSHAEDTDGFLSTEIPPTVSGDGSNVHGLSYEWDEQHHDARSCIDGKAALSIQNEQPGYLGLASSAALLHLIQSYSADPFSVTANTNKLPMELGHQSPESLAVNLQKEISSQKIEGYISDYFNTYHISYPLVHQGLFMAQYHEIVPRPKTGWMALMYVVAAIGAFMAATRPNDDDLVLFHCARSHLSMNMLEVGNLTLVQSLTLISNYLQKRDRPNSSYNYLGLAVRMAFGLGLHKEFPQWKSNLLHEEIRRRTWWCLYIFDAGSTITFGRPLAIPSAGIDAKLPCNTFDSNLTASTTITPGDVEAPTIYTNVRVQSQFHLLTTSLYNRIISKPFPSAKQVLTWDDLSIGRWLKLVPEYYSEDATVPERHALSHAVLTWRYKHLRMVIYRPFLIQKALLASRHGFSPGCTPQNSTGKPDTDGDLPSSVFTETACERCLTESHETIRHVNKFWLANSHTRMACWYALYFLFSATLIPVISLRNNPHSPIEQEWREDIEIATQIIKSMVELSTFAERCLQTLEKLTIGYTSDNGGQSTAILDNERLPDSTNESPITQMLSMHSMMWPDAPVFNYNMEEPLWYVLRDVLLNIS</sequence>
<feature type="region of interest" description="Disordered" evidence="4">
    <location>
        <begin position="1"/>
        <end position="22"/>
    </location>
</feature>
<gene>
    <name evidence="7" type="ORF">L207DRAFT_526682</name>
</gene>
<evidence type="ECO:0000259" key="5">
    <source>
        <dbReference type="SMART" id="SM00587"/>
    </source>
</evidence>
<protein>
    <recommendedName>
        <fullName evidence="9">Transcription factor domain-containing protein</fullName>
    </recommendedName>
</protein>
<dbReference type="InterPro" id="IPR051127">
    <property type="entry name" value="Fungal_SecMet_Regulators"/>
</dbReference>
<dbReference type="GO" id="GO:0000978">
    <property type="term" value="F:RNA polymerase II cis-regulatory region sequence-specific DNA binding"/>
    <property type="evidence" value="ECO:0007669"/>
    <property type="project" value="TreeGrafter"/>
</dbReference>
<reference evidence="7 8" key="1">
    <citation type="submission" date="2016-04" db="EMBL/GenBank/DDBJ databases">
        <title>A degradative enzymes factory behind the ericoid mycorrhizal symbiosis.</title>
        <authorList>
            <consortium name="DOE Joint Genome Institute"/>
            <person name="Martino E."/>
            <person name="Morin E."/>
            <person name="Grelet G."/>
            <person name="Kuo A."/>
            <person name="Kohler A."/>
            <person name="Daghino S."/>
            <person name="Barry K."/>
            <person name="Choi C."/>
            <person name="Cichocki N."/>
            <person name="Clum A."/>
            <person name="Copeland A."/>
            <person name="Hainaut M."/>
            <person name="Haridas S."/>
            <person name="Labutti K."/>
            <person name="Lindquist E."/>
            <person name="Lipzen A."/>
            <person name="Khouja H.-R."/>
            <person name="Murat C."/>
            <person name="Ohm R."/>
            <person name="Olson A."/>
            <person name="Spatafora J."/>
            <person name="Veneault-Fourrey C."/>
            <person name="Henrissat B."/>
            <person name="Grigoriev I."/>
            <person name="Martin F."/>
            <person name="Perotto S."/>
        </authorList>
    </citation>
    <scope>NUCLEOTIDE SEQUENCE [LARGE SCALE GENOMIC DNA]</scope>
    <source>
        <strain evidence="7 8">F</strain>
    </source>
</reference>
<keyword evidence="2" id="KW-0804">Transcription</keyword>
<dbReference type="InterPro" id="IPR007219">
    <property type="entry name" value="XnlR_reg_dom"/>
</dbReference>
<feature type="domain" description="CHK kinase-like" evidence="5">
    <location>
        <begin position="131"/>
        <end position="316"/>
    </location>
</feature>
<accession>A0A2J6RYE1</accession>
<dbReference type="InterPro" id="IPR015897">
    <property type="entry name" value="CHK_kinase-like"/>
</dbReference>
<dbReference type="GO" id="GO:0000981">
    <property type="term" value="F:DNA-binding transcription factor activity, RNA polymerase II-specific"/>
    <property type="evidence" value="ECO:0007669"/>
    <property type="project" value="InterPro"/>
</dbReference>
<dbReference type="InterPro" id="IPR001138">
    <property type="entry name" value="Zn2Cys6_DnaBD"/>
</dbReference>
<keyword evidence="1" id="KW-0805">Transcription regulation</keyword>
<evidence type="ECO:0008006" key="9">
    <source>
        <dbReference type="Google" id="ProtNLM"/>
    </source>
</evidence>
<dbReference type="PANTHER" id="PTHR47424">
    <property type="entry name" value="REGULATORY PROTEIN GAL4"/>
    <property type="match status" value="1"/>
</dbReference>
<evidence type="ECO:0000256" key="4">
    <source>
        <dbReference type="SAM" id="MobiDB-lite"/>
    </source>
</evidence>
<dbReference type="CDD" id="cd00067">
    <property type="entry name" value="GAL4"/>
    <property type="match status" value="1"/>
</dbReference>
<dbReference type="Proteomes" id="UP000235786">
    <property type="component" value="Unassembled WGS sequence"/>
</dbReference>
<evidence type="ECO:0000256" key="1">
    <source>
        <dbReference type="ARBA" id="ARBA00023015"/>
    </source>
</evidence>
<dbReference type="GO" id="GO:0008270">
    <property type="term" value="F:zinc ion binding"/>
    <property type="evidence" value="ECO:0007669"/>
    <property type="project" value="InterPro"/>
</dbReference>
<name>A0A2J6RYE1_HYAVF</name>
<evidence type="ECO:0000313" key="7">
    <source>
        <dbReference type="EMBL" id="PMD43528.1"/>
    </source>
</evidence>
<dbReference type="InterPro" id="IPR011009">
    <property type="entry name" value="Kinase-like_dom_sf"/>
</dbReference>
<dbReference type="SUPFAM" id="SSF56112">
    <property type="entry name" value="Protein kinase-like (PK-like)"/>
    <property type="match status" value="1"/>
</dbReference>
<dbReference type="InterPro" id="IPR004119">
    <property type="entry name" value="EcKL"/>
</dbReference>
<keyword evidence="8" id="KW-1185">Reference proteome</keyword>
<feature type="domain" description="Xylanolytic transcriptional activator regulatory" evidence="6">
    <location>
        <begin position="807"/>
        <end position="880"/>
    </location>
</feature>
<dbReference type="GO" id="GO:0005634">
    <property type="term" value="C:nucleus"/>
    <property type="evidence" value="ECO:0007669"/>
    <property type="project" value="TreeGrafter"/>
</dbReference>
<evidence type="ECO:0000256" key="3">
    <source>
        <dbReference type="ARBA" id="ARBA00023242"/>
    </source>
</evidence>